<evidence type="ECO:0000256" key="1">
    <source>
        <dbReference type="SAM" id="Phobius"/>
    </source>
</evidence>
<feature type="transmembrane region" description="Helical" evidence="1">
    <location>
        <begin position="6"/>
        <end position="29"/>
    </location>
</feature>
<feature type="transmembrane region" description="Helical" evidence="1">
    <location>
        <begin position="76"/>
        <end position="95"/>
    </location>
</feature>
<keyword evidence="1" id="KW-1133">Transmembrane helix</keyword>
<dbReference type="AlphaFoldDB" id="A0A556SU88"/>
<proteinExistence type="predicted"/>
<feature type="transmembrane region" description="Helical" evidence="1">
    <location>
        <begin position="107"/>
        <end position="132"/>
    </location>
</feature>
<sequence length="219" mass="24648">MELFWGIFFSFPVIIFSGLLTLCVLYWLVAAFGILSIDCLDVELNVDVDDIPLDIPNTPSGFTGLLMKLGFNKVPMTLIVTLISLIGWSISYFAFRFFMLPLCDLLLIYYIAGFFIFVTAFIAAVYLTAFIIKPLRPLFSKLESTNNHKSLLGQTVEIRSSYVNETKGEAIYEDGGAGLILQVRCTSSYQFKRGDKAVLLRYDTTNNSYEIISVKEFNG</sequence>
<protein>
    <submittedName>
        <fullName evidence="2">Ubiquinone biosynthesis protein UbiH</fullName>
    </submittedName>
</protein>
<gene>
    <name evidence="2" type="ORF">FPQ15_02450</name>
</gene>
<comment type="caution">
    <text evidence="2">The sequence shown here is derived from an EMBL/GenBank/DDBJ whole genome shotgun (WGS) entry which is preliminary data.</text>
</comment>
<dbReference type="RefSeq" id="WP_086327481.1">
    <property type="nucleotide sequence ID" value="NZ_CAMLAP010000077.1"/>
</dbReference>
<organism evidence="2 3">
    <name type="scientific">Gilliamella apicola</name>
    <dbReference type="NCBI Taxonomy" id="1196095"/>
    <lineage>
        <taxon>Bacteria</taxon>
        <taxon>Pseudomonadati</taxon>
        <taxon>Pseudomonadota</taxon>
        <taxon>Gammaproteobacteria</taxon>
        <taxon>Orbales</taxon>
        <taxon>Orbaceae</taxon>
        <taxon>Gilliamella</taxon>
    </lineage>
</organism>
<dbReference type="EMBL" id="VMHM01000003">
    <property type="protein sequence ID" value="TSK04698.1"/>
    <property type="molecule type" value="Genomic_DNA"/>
</dbReference>
<reference evidence="2 3" key="1">
    <citation type="submission" date="2019-07" db="EMBL/GenBank/DDBJ databases">
        <title>Gilliamella genomes.</title>
        <authorList>
            <person name="Zheng H."/>
        </authorList>
    </citation>
    <scope>NUCLEOTIDE SEQUENCE [LARGE SCALE GENOMIC DNA]</scope>
    <source>
        <strain evidence="2 3">W8127</strain>
    </source>
</reference>
<keyword evidence="2" id="KW-0830">Ubiquinone</keyword>
<keyword evidence="1" id="KW-0472">Membrane</keyword>
<evidence type="ECO:0000313" key="2">
    <source>
        <dbReference type="EMBL" id="TSK04698.1"/>
    </source>
</evidence>
<dbReference type="Proteomes" id="UP000319483">
    <property type="component" value="Unassembled WGS sequence"/>
</dbReference>
<evidence type="ECO:0000313" key="3">
    <source>
        <dbReference type="Proteomes" id="UP000319483"/>
    </source>
</evidence>
<accession>A0A556SU88</accession>
<name>A0A556SU88_9GAMM</name>
<keyword evidence="1" id="KW-0812">Transmembrane</keyword>